<keyword evidence="1" id="KW-0732">Signal</keyword>
<sequence length="120" mass="12535">MLLAVVMSWSLAAAISPTASAAVQFSVLNPSAEIEITHPIAARPGDLNGKRIGLWASSADPIYGYGAAFLESLGEALQERYPDIALIPPAEFPTDYHMQDELFAAIEAHGVEAVIGGVGG</sequence>
<dbReference type="EMBL" id="AP014924">
    <property type="protein sequence ID" value="BAS26223.1"/>
    <property type="molecule type" value="Genomic_DNA"/>
</dbReference>
<feature type="chain" id="PRO_5005486893" evidence="1">
    <location>
        <begin position="22"/>
        <end position="120"/>
    </location>
</feature>
<evidence type="ECO:0000256" key="1">
    <source>
        <dbReference type="SAM" id="SignalP"/>
    </source>
</evidence>
<keyword evidence="3" id="KW-1185">Reference proteome</keyword>
<dbReference type="KEGG" id="lpil:LIP_0366"/>
<evidence type="ECO:0000313" key="3">
    <source>
        <dbReference type="Proteomes" id="UP000065807"/>
    </source>
</evidence>
<reference evidence="3" key="1">
    <citation type="submission" date="2015-07" db="EMBL/GenBank/DDBJ databases">
        <title>Complete genome sequence and phylogenetic analysis of Limnochorda pilosa.</title>
        <authorList>
            <person name="Watanabe M."/>
            <person name="Kojima H."/>
            <person name="Fukui M."/>
        </authorList>
    </citation>
    <scope>NUCLEOTIDE SEQUENCE [LARGE SCALE GENOMIC DNA]</scope>
    <source>
        <strain evidence="3">HC45</strain>
    </source>
</reference>
<name>A0A0K2SGI8_LIMPI</name>
<reference evidence="3" key="2">
    <citation type="journal article" date="2016" name="Int. J. Syst. Evol. Microbiol.">
        <title>Complete genome sequence and cell structure of Limnochorda pilosa, a Gram-negative spore-former within the phylum Firmicutes.</title>
        <authorList>
            <person name="Watanabe M."/>
            <person name="Kojima H."/>
            <person name="Fukui M."/>
        </authorList>
    </citation>
    <scope>NUCLEOTIDE SEQUENCE [LARGE SCALE GENOMIC DNA]</scope>
    <source>
        <strain evidence="3">HC45</strain>
    </source>
</reference>
<organism evidence="2 3">
    <name type="scientific">Limnochorda pilosa</name>
    <dbReference type="NCBI Taxonomy" id="1555112"/>
    <lineage>
        <taxon>Bacteria</taxon>
        <taxon>Bacillati</taxon>
        <taxon>Bacillota</taxon>
        <taxon>Limnochordia</taxon>
        <taxon>Limnochordales</taxon>
        <taxon>Limnochordaceae</taxon>
        <taxon>Limnochorda</taxon>
    </lineage>
</organism>
<protein>
    <submittedName>
        <fullName evidence="2">Uncharacterized protein</fullName>
    </submittedName>
</protein>
<accession>A0A0K2SGI8</accession>
<proteinExistence type="predicted"/>
<dbReference type="AlphaFoldDB" id="A0A0K2SGI8"/>
<dbReference type="Proteomes" id="UP000065807">
    <property type="component" value="Chromosome"/>
</dbReference>
<feature type="signal peptide" evidence="1">
    <location>
        <begin position="1"/>
        <end position="21"/>
    </location>
</feature>
<gene>
    <name evidence="2" type="ORF">LIP_0366</name>
</gene>
<evidence type="ECO:0000313" key="2">
    <source>
        <dbReference type="EMBL" id="BAS26223.1"/>
    </source>
</evidence>